<dbReference type="InterPro" id="IPR044730">
    <property type="entry name" value="RNase_H-like_dom_plant"/>
</dbReference>
<feature type="domain" description="RNase H type-1" evidence="2">
    <location>
        <begin position="865"/>
        <end position="984"/>
    </location>
</feature>
<keyword evidence="4" id="KW-0548">Nucleotidyltransferase</keyword>
<feature type="domain" description="Reverse transcriptase zinc-binding" evidence="3">
    <location>
        <begin position="668"/>
        <end position="763"/>
    </location>
</feature>
<dbReference type="GO" id="GO:0004523">
    <property type="term" value="F:RNA-DNA hybrid ribonuclease activity"/>
    <property type="evidence" value="ECO:0007669"/>
    <property type="project" value="InterPro"/>
</dbReference>
<proteinExistence type="predicted"/>
<dbReference type="CDD" id="cd06222">
    <property type="entry name" value="RNase_H_like"/>
    <property type="match status" value="1"/>
</dbReference>
<dbReference type="InterPro" id="IPR026960">
    <property type="entry name" value="RVT-Znf"/>
</dbReference>
<dbReference type="EMBL" id="SMMG02000001">
    <property type="protein sequence ID" value="KAA3490037.1"/>
    <property type="molecule type" value="Genomic_DNA"/>
</dbReference>
<name>A0A5B6XAZ1_9ROSI</name>
<keyword evidence="5" id="KW-1185">Reference proteome</keyword>
<dbReference type="Proteomes" id="UP000325315">
    <property type="component" value="Unassembled WGS sequence"/>
</dbReference>
<dbReference type="OrthoDB" id="653202at2759"/>
<keyword evidence="4" id="KW-0695">RNA-directed DNA polymerase</keyword>
<dbReference type="InterPro" id="IPR043502">
    <property type="entry name" value="DNA/RNA_pol_sf"/>
</dbReference>
<dbReference type="GO" id="GO:0003676">
    <property type="term" value="F:nucleic acid binding"/>
    <property type="evidence" value="ECO:0007669"/>
    <property type="project" value="InterPro"/>
</dbReference>
<dbReference type="Pfam" id="PF13456">
    <property type="entry name" value="RVT_3"/>
    <property type="match status" value="1"/>
</dbReference>
<evidence type="ECO:0000259" key="1">
    <source>
        <dbReference type="Pfam" id="PF00078"/>
    </source>
</evidence>
<protein>
    <submittedName>
        <fullName evidence="4">Reverse transcriptase</fullName>
    </submittedName>
</protein>
<dbReference type="Gene3D" id="3.60.10.10">
    <property type="entry name" value="Endonuclease/exonuclease/phosphatase"/>
    <property type="match status" value="1"/>
</dbReference>
<dbReference type="SUPFAM" id="SSF56672">
    <property type="entry name" value="DNA/RNA polymerases"/>
    <property type="match status" value="1"/>
</dbReference>
<dbReference type="InterPro" id="IPR002156">
    <property type="entry name" value="RNaseH_domain"/>
</dbReference>
<dbReference type="SUPFAM" id="SSF53098">
    <property type="entry name" value="Ribonuclease H-like"/>
    <property type="match status" value="1"/>
</dbReference>
<dbReference type="GO" id="GO:0003964">
    <property type="term" value="F:RNA-directed DNA polymerase activity"/>
    <property type="evidence" value="ECO:0007669"/>
    <property type="project" value="UniProtKB-KW"/>
</dbReference>
<organism evidence="4 5">
    <name type="scientific">Gossypium australe</name>
    <dbReference type="NCBI Taxonomy" id="47621"/>
    <lineage>
        <taxon>Eukaryota</taxon>
        <taxon>Viridiplantae</taxon>
        <taxon>Streptophyta</taxon>
        <taxon>Embryophyta</taxon>
        <taxon>Tracheophyta</taxon>
        <taxon>Spermatophyta</taxon>
        <taxon>Magnoliopsida</taxon>
        <taxon>eudicotyledons</taxon>
        <taxon>Gunneridae</taxon>
        <taxon>Pentapetalae</taxon>
        <taxon>rosids</taxon>
        <taxon>malvids</taxon>
        <taxon>Malvales</taxon>
        <taxon>Malvaceae</taxon>
        <taxon>Malvoideae</taxon>
        <taxon>Gossypium</taxon>
    </lineage>
</organism>
<keyword evidence="4" id="KW-0808">Transferase</keyword>
<feature type="domain" description="Reverse transcriptase" evidence="1">
    <location>
        <begin position="397"/>
        <end position="571"/>
    </location>
</feature>
<dbReference type="InterPro" id="IPR052343">
    <property type="entry name" value="Retrotransposon-Effector_Assoc"/>
</dbReference>
<dbReference type="InterPro" id="IPR000477">
    <property type="entry name" value="RT_dom"/>
</dbReference>
<evidence type="ECO:0000259" key="2">
    <source>
        <dbReference type="Pfam" id="PF13456"/>
    </source>
</evidence>
<dbReference type="PANTHER" id="PTHR46890">
    <property type="entry name" value="NON-LTR RETROLELEMENT REVERSE TRANSCRIPTASE-LIKE PROTEIN-RELATED"/>
    <property type="match status" value="1"/>
</dbReference>
<evidence type="ECO:0000313" key="4">
    <source>
        <dbReference type="EMBL" id="KAA3490037.1"/>
    </source>
</evidence>
<dbReference type="InterPro" id="IPR036397">
    <property type="entry name" value="RNaseH_sf"/>
</dbReference>
<dbReference type="InterPro" id="IPR036691">
    <property type="entry name" value="Endo/exonu/phosph_ase_sf"/>
</dbReference>
<dbReference type="Gene3D" id="3.30.420.10">
    <property type="entry name" value="Ribonuclease H-like superfamily/Ribonuclease H"/>
    <property type="match status" value="1"/>
</dbReference>
<dbReference type="Pfam" id="PF00078">
    <property type="entry name" value="RVT_1"/>
    <property type="match status" value="1"/>
</dbReference>
<dbReference type="PANTHER" id="PTHR46890:SF48">
    <property type="entry name" value="RNA-DIRECTED DNA POLYMERASE"/>
    <property type="match status" value="1"/>
</dbReference>
<dbReference type="Pfam" id="PF13966">
    <property type="entry name" value="zf-RVT"/>
    <property type="match status" value="1"/>
</dbReference>
<dbReference type="AlphaFoldDB" id="A0A5B6XAZ1"/>
<dbReference type="InterPro" id="IPR012337">
    <property type="entry name" value="RNaseH-like_sf"/>
</dbReference>
<gene>
    <name evidence="4" type="ORF">EPI10_033565</name>
</gene>
<accession>A0A5B6XAZ1</accession>
<evidence type="ECO:0000259" key="3">
    <source>
        <dbReference type="Pfam" id="PF13966"/>
    </source>
</evidence>
<reference evidence="5" key="1">
    <citation type="journal article" date="2019" name="Plant Biotechnol. J.">
        <title>Genome sequencing of the Australian wild diploid species Gossypium australe highlights disease resistance and delayed gland morphogenesis.</title>
        <authorList>
            <person name="Cai Y."/>
            <person name="Cai X."/>
            <person name="Wang Q."/>
            <person name="Wang P."/>
            <person name="Zhang Y."/>
            <person name="Cai C."/>
            <person name="Xu Y."/>
            <person name="Wang K."/>
            <person name="Zhou Z."/>
            <person name="Wang C."/>
            <person name="Geng S."/>
            <person name="Li B."/>
            <person name="Dong Q."/>
            <person name="Hou Y."/>
            <person name="Wang H."/>
            <person name="Ai P."/>
            <person name="Liu Z."/>
            <person name="Yi F."/>
            <person name="Sun M."/>
            <person name="An G."/>
            <person name="Cheng J."/>
            <person name="Zhang Y."/>
            <person name="Shi Q."/>
            <person name="Xie Y."/>
            <person name="Shi X."/>
            <person name="Chang Y."/>
            <person name="Huang F."/>
            <person name="Chen Y."/>
            <person name="Hong S."/>
            <person name="Mi L."/>
            <person name="Sun Q."/>
            <person name="Zhang L."/>
            <person name="Zhou B."/>
            <person name="Peng R."/>
            <person name="Zhang X."/>
            <person name="Liu F."/>
        </authorList>
    </citation>
    <scope>NUCLEOTIDE SEQUENCE [LARGE SCALE GENOMIC DNA]</scope>
    <source>
        <strain evidence="5">cv. PA1801</strain>
    </source>
</reference>
<evidence type="ECO:0000313" key="5">
    <source>
        <dbReference type="Proteomes" id="UP000325315"/>
    </source>
</evidence>
<dbReference type="CDD" id="cd01650">
    <property type="entry name" value="RT_nLTR_like"/>
    <property type="match status" value="1"/>
</dbReference>
<dbReference type="SUPFAM" id="SSF56219">
    <property type="entry name" value="DNase I-like"/>
    <property type="match status" value="1"/>
</dbReference>
<comment type="caution">
    <text evidence="4">The sequence shown here is derived from an EMBL/GenBank/DDBJ whole genome shotgun (WGS) entry which is preliminary data.</text>
</comment>
<sequence>MGFYGNPIKRDWRESWNLLRHLSGDHNTPWLVLRDFNEITSSFEKRGGRLRSERQMLDFRMALEDCNLIDIGFKGCWFTWERGRVKATNIRERLDRGVATLNWLELFPKHQIEHLTHSFSDHCPLLLDTMGGNCIDQQLKERKFRFEAKWCLESSFEGLVRRWWEDTSESIPNKLEIMGHRLLEWSKLNTREERRNRLQLKQRLEDLHSQDISDDVLAEIVEVQLDLNLEADKEEIYWEQRARVNWLKNGDRNTSFFHKMAGQRHFRDRISELIDKNGVRYSSPEDMVKVASYYVVDLFTASEMGLDEHLFSLVDKKVTEGMNDSLLKHFTEEDVWNVVKSMPPLKAPGVDGFSATFFQRFWYIVGPEVVKFCLAVLNGEMEVGDINNTRIVLIPKVDKPKLMSQFRPISLCNVIYKIIAKVLVNRMSNILEECINEAQGAFILRRLISDNVLIAYEVLHSLKMKKSGKKGYFALKLDMMSYSVCLNSKDSDWFSPSRGLRQGDPLSPYLFLICAEGFSTLLEDAKQRGRMGGAPISREKLSINHLFFADDCILFGDATREGAKTVRDIIQEYEMCAGQKRIGKGKSVNIWNDPWLPGRENNRVSGHDIIPSYTHVSQLIDVDSNTWNKELICSIVDENTADRILSIPITDSRTEDTLVWKHDGSGVYTVKSGYRVLATSGDLNNILSSNEDDYNNFYKSLRPLNIPEKIKIHVWRLFNNLLPHRSNLVKQMLAAEYVCPLCGIELEDSNHLMWSCSILKSVWSHLHVRIPALEESWDDKQCFAQMFSTAEEQQRCIIALSLWNLWHRRNILIHEGVQFCLQDVLGFIQGYAQEIYKYQKTFQTQVRPSSKELWRPPEEGVIKLNFDATYKSNEKIATTAVVARYATGIIRGAETYLFVNVADPFVAEARACERALIFTLTMGFRRLAVEGDSLSVIKSIKKRDEDRSVLRLITQHICQMGLRFEEISYLHVRRSANEVAHTLVLEGRRKCFSGRWVNGLPDTVQRLALKDRSEGHVGF</sequence>